<organism evidence="2 3">
    <name type="scientific">Fervidobacterium gondwanense DSM 13020</name>
    <dbReference type="NCBI Taxonomy" id="1121883"/>
    <lineage>
        <taxon>Bacteria</taxon>
        <taxon>Thermotogati</taxon>
        <taxon>Thermotogota</taxon>
        <taxon>Thermotogae</taxon>
        <taxon>Thermotogales</taxon>
        <taxon>Fervidobacteriaceae</taxon>
        <taxon>Fervidobacterium</taxon>
    </lineage>
</organism>
<dbReference type="GO" id="GO:0140359">
    <property type="term" value="F:ABC-type transporter activity"/>
    <property type="evidence" value="ECO:0007669"/>
    <property type="project" value="InterPro"/>
</dbReference>
<evidence type="ECO:0000313" key="3">
    <source>
        <dbReference type="Proteomes" id="UP000184207"/>
    </source>
</evidence>
<keyword evidence="3" id="KW-1185">Reference proteome</keyword>
<evidence type="ECO:0000313" key="2">
    <source>
        <dbReference type="EMBL" id="SHN48647.1"/>
    </source>
</evidence>
<evidence type="ECO:0000256" key="1">
    <source>
        <dbReference type="SAM" id="Phobius"/>
    </source>
</evidence>
<dbReference type="PANTHER" id="PTHR37305">
    <property type="entry name" value="INTEGRAL MEMBRANE PROTEIN-RELATED"/>
    <property type="match status" value="1"/>
</dbReference>
<dbReference type="EMBL" id="FRDJ01000001">
    <property type="protein sequence ID" value="SHN48647.1"/>
    <property type="molecule type" value="Genomic_DNA"/>
</dbReference>
<keyword evidence="1" id="KW-0812">Transmembrane</keyword>
<dbReference type="AlphaFoldDB" id="A0A1M7RQK0"/>
<dbReference type="RefSeq" id="WP_245789387.1">
    <property type="nucleotide sequence ID" value="NZ_FRDJ01000001.1"/>
</dbReference>
<feature type="transmembrane region" description="Helical" evidence="1">
    <location>
        <begin position="116"/>
        <end position="145"/>
    </location>
</feature>
<feature type="transmembrane region" description="Helical" evidence="1">
    <location>
        <begin position="78"/>
        <end position="95"/>
    </location>
</feature>
<dbReference type="GO" id="GO:0005886">
    <property type="term" value="C:plasma membrane"/>
    <property type="evidence" value="ECO:0007669"/>
    <property type="project" value="UniProtKB-SubCell"/>
</dbReference>
<dbReference type="PANTHER" id="PTHR37305:SF1">
    <property type="entry name" value="MEMBRANE PROTEIN"/>
    <property type="match status" value="1"/>
</dbReference>
<reference evidence="3" key="1">
    <citation type="submission" date="2016-12" db="EMBL/GenBank/DDBJ databases">
        <authorList>
            <person name="Varghese N."/>
            <person name="Submissions S."/>
        </authorList>
    </citation>
    <scope>NUCLEOTIDE SEQUENCE [LARGE SCALE GENOMIC DNA]</scope>
    <source>
        <strain evidence="3">DSM 13020</strain>
    </source>
</reference>
<dbReference type="STRING" id="1121883.SAMN02745226_00026"/>
<feature type="transmembrane region" description="Helical" evidence="1">
    <location>
        <begin position="157"/>
        <end position="179"/>
    </location>
</feature>
<protein>
    <submittedName>
        <fullName evidence="2">ABC-2 family transporter protein</fullName>
    </submittedName>
</protein>
<dbReference type="Proteomes" id="UP000184207">
    <property type="component" value="Unassembled WGS sequence"/>
</dbReference>
<dbReference type="Pfam" id="PF12679">
    <property type="entry name" value="ABC2_membrane_2"/>
    <property type="match status" value="1"/>
</dbReference>
<feature type="transmembrane region" description="Helical" evidence="1">
    <location>
        <begin position="12"/>
        <end position="33"/>
    </location>
</feature>
<feature type="transmembrane region" description="Helical" evidence="1">
    <location>
        <begin position="186"/>
        <end position="207"/>
    </location>
</feature>
<gene>
    <name evidence="2" type="ORF">SAMN02745226_00026</name>
</gene>
<sequence length="253" mass="28850">MIKGIRKEFNDMKVRFFGTLIVILGLFFILAPFQKFTVSMLEGYMGNPQVEKFLPGSMIERLKEWNFYINTQWYGKNFGQIIPIIGILMAFPLFAREYENGTIAFLLVRRSRKEIYSTKVFMGLVGTVLLVLIGGILPAIFSSIAQKSYEYSVVPKFLIHNIFGALIWYTLSVIFSVLFNDQVKPLLSSLGLLALTTTAGLIKSLKFLNTFSYTLGMSIFNHDKVDIKYTIGIVILSAVFIFFGYLIFDKKEI</sequence>
<proteinExistence type="predicted"/>
<keyword evidence="1" id="KW-0472">Membrane</keyword>
<feature type="transmembrane region" description="Helical" evidence="1">
    <location>
        <begin position="227"/>
        <end position="248"/>
    </location>
</feature>
<accession>A0A1M7RQK0</accession>
<name>A0A1M7RQK0_FERGO</name>
<keyword evidence="1" id="KW-1133">Transmembrane helix</keyword>